<comment type="similarity">
    <text evidence="2">Belongs to the MAP65/ASE1 family.</text>
</comment>
<keyword evidence="5" id="KW-1133">Transmembrane helix</keyword>
<gene>
    <name evidence="6" type="ORF">Nepgr_019078</name>
</gene>
<dbReference type="PANTHER" id="PTHR19321">
    <property type="entry name" value="PROTEIN REGULATOR OF CYTOKINESIS 1 PRC1-RELATED"/>
    <property type="match status" value="1"/>
</dbReference>
<dbReference type="GO" id="GO:0000226">
    <property type="term" value="P:microtubule cytoskeleton organization"/>
    <property type="evidence" value="ECO:0007669"/>
    <property type="project" value="InterPro"/>
</dbReference>
<name>A0AAD3SV80_NEPGR</name>
<protein>
    <submittedName>
        <fullName evidence="6">Uncharacterized protein</fullName>
    </submittedName>
</protein>
<proteinExistence type="inferred from homology"/>
<comment type="subcellular location">
    <subcellularLocation>
        <location evidence="1">Cytoplasm</location>
        <location evidence="1">Cytoskeleton</location>
    </subcellularLocation>
</comment>
<evidence type="ECO:0000256" key="4">
    <source>
        <dbReference type="ARBA" id="ARBA00023212"/>
    </source>
</evidence>
<keyword evidence="5" id="KW-0472">Membrane</keyword>
<evidence type="ECO:0000256" key="3">
    <source>
        <dbReference type="ARBA" id="ARBA00022701"/>
    </source>
</evidence>
<comment type="caution">
    <text evidence="6">The sequence shown here is derived from an EMBL/GenBank/DDBJ whole genome shotgun (WGS) entry which is preliminary data.</text>
</comment>
<dbReference type="GO" id="GO:0005874">
    <property type="term" value="C:microtubule"/>
    <property type="evidence" value="ECO:0007669"/>
    <property type="project" value="UniProtKB-KW"/>
</dbReference>
<evidence type="ECO:0000256" key="1">
    <source>
        <dbReference type="ARBA" id="ARBA00004245"/>
    </source>
</evidence>
<reference evidence="6" key="1">
    <citation type="submission" date="2023-05" db="EMBL/GenBank/DDBJ databases">
        <title>Nepenthes gracilis genome sequencing.</title>
        <authorList>
            <person name="Fukushima K."/>
        </authorList>
    </citation>
    <scope>NUCLEOTIDE SEQUENCE</scope>
    <source>
        <strain evidence="6">SING2019-196</strain>
    </source>
</reference>
<evidence type="ECO:0000313" key="6">
    <source>
        <dbReference type="EMBL" id="GMH17237.1"/>
    </source>
</evidence>
<dbReference type="PANTHER" id="PTHR19321:SF7">
    <property type="entry name" value="65-KDA MICROTUBULE-ASSOCIATED PROTEIN 3"/>
    <property type="match status" value="1"/>
</dbReference>
<evidence type="ECO:0000313" key="7">
    <source>
        <dbReference type="Proteomes" id="UP001279734"/>
    </source>
</evidence>
<feature type="transmembrane region" description="Helical" evidence="5">
    <location>
        <begin position="46"/>
        <end position="65"/>
    </location>
</feature>
<keyword evidence="3" id="KW-0493">Microtubule</keyword>
<dbReference type="Pfam" id="PF03999">
    <property type="entry name" value="MAP65_ASE1"/>
    <property type="match status" value="1"/>
</dbReference>
<dbReference type="InterPro" id="IPR007145">
    <property type="entry name" value="MAP65_Ase1_PRC1"/>
</dbReference>
<organism evidence="6 7">
    <name type="scientific">Nepenthes gracilis</name>
    <name type="common">Slender pitcher plant</name>
    <dbReference type="NCBI Taxonomy" id="150966"/>
    <lineage>
        <taxon>Eukaryota</taxon>
        <taxon>Viridiplantae</taxon>
        <taxon>Streptophyta</taxon>
        <taxon>Embryophyta</taxon>
        <taxon>Tracheophyta</taxon>
        <taxon>Spermatophyta</taxon>
        <taxon>Magnoliopsida</taxon>
        <taxon>eudicotyledons</taxon>
        <taxon>Gunneridae</taxon>
        <taxon>Pentapetalae</taxon>
        <taxon>Caryophyllales</taxon>
        <taxon>Nepenthaceae</taxon>
        <taxon>Nepenthes</taxon>
    </lineage>
</organism>
<keyword evidence="7" id="KW-1185">Reference proteome</keyword>
<dbReference type="Proteomes" id="UP001279734">
    <property type="component" value="Unassembled WGS sequence"/>
</dbReference>
<dbReference type="GO" id="GO:0008017">
    <property type="term" value="F:microtubule binding"/>
    <property type="evidence" value="ECO:0007669"/>
    <property type="project" value="InterPro"/>
</dbReference>
<accession>A0AAD3SV80</accession>
<keyword evidence="4" id="KW-0963">Cytoplasm</keyword>
<evidence type="ECO:0000256" key="5">
    <source>
        <dbReference type="SAM" id="Phobius"/>
    </source>
</evidence>
<dbReference type="GO" id="GO:0005819">
    <property type="term" value="C:spindle"/>
    <property type="evidence" value="ECO:0007669"/>
    <property type="project" value="TreeGrafter"/>
</dbReference>
<dbReference type="EMBL" id="BSYO01000017">
    <property type="protein sequence ID" value="GMH17237.1"/>
    <property type="molecule type" value="Genomic_DNA"/>
</dbReference>
<evidence type="ECO:0000256" key="2">
    <source>
        <dbReference type="ARBA" id="ARBA00006187"/>
    </source>
</evidence>
<keyword evidence="4" id="KW-0206">Cytoskeleton</keyword>
<keyword evidence="5" id="KW-0812">Transmembrane</keyword>
<dbReference type="GO" id="GO:0005737">
    <property type="term" value="C:cytoplasm"/>
    <property type="evidence" value="ECO:0007669"/>
    <property type="project" value="TreeGrafter"/>
</dbReference>
<sequence>MISKIFAVLARALAHSVQNLEGEGKEREQRKRFGKEDLGASIRERGIFFLLKIVVYYGSLIYLLVGDGWESGFFCIRKLEELHSQLRSLQKQKSDCLKQVLDCLNTLNSLCLMLGMDFKDQISGIYPTLDDSKRTKIINDDMIWKLCSNIESLKEFKMQRLQKLQDLASTMLELWKLMDTPIEEWHIFHSFTCKIAASEQEITEPNSLSVNFINYICHPILSEPEH</sequence>
<dbReference type="AlphaFoldDB" id="A0AAD3SV80"/>